<evidence type="ECO:0000256" key="2">
    <source>
        <dbReference type="ARBA" id="ARBA00023125"/>
    </source>
</evidence>
<feature type="domain" description="HTH tetR-type" evidence="5">
    <location>
        <begin position="1"/>
        <end position="55"/>
    </location>
</feature>
<keyword evidence="6" id="KW-0614">Plasmid</keyword>
<dbReference type="AlphaFoldDB" id="A0A167WNC0"/>
<dbReference type="SUPFAM" id="SSF48498">
    <property type="entry name" value="Tetracyclin repressor-like, C-terminal domain"/>
    <property type="match status" value="1"/>
</dbReference>
<dbReference type="Proteomes" id="UP000076852">
    <property type="component" value="Plasmid pOLGA1"/>
</dbReference>
<protein>
    <recommendedName>
        <fullName evidence="5">HTH tetR-type domain-containing protein</fullName>
    </recommendedName>
</protein>
<dbReference type="EMBL" id="CP014580">
    <property type="protein sequence ID" value="ANB77813.1"/>
    <property type="molecule type" value="Genomic_DNA"/>
</dbReference>
<dbReference type="PANTHER" id="PTHR30055:SF234">
    <property type="entry name" value="HTH-TYPE TRANSCRIPTIONAL REGULATOR BETI"/>
    <property type="match status" value="1"/>
</dbReference>
<evidence type="ECO:0000259" key="5">
    <source>
        <dbReference type="PROSITE" id="PS50977"/>
    </source>
</evidence>
<feature type="DNA-binding region" description="H-T-H motif" evidence="4">
    <location>
        <begin position="18"/>
        <end position="37"/>
    </location>
</feature>
<dbReference type="KEGG" id="buz:AYM40_36265"/>
<dbReference type="InterPro" id="IPR041586">
    <property type="entry name" value="PsrA_TetR_C"/>
</dbReference>
<keyword evidence="1" id="KW-0805">Transcription regulation</keyword>
<proteinExistence type="predicted"/>
<dbReference type="GO" id="GO:0003700">
    <property type="term" value="F:DNA-binding transcription factor activity"/>
    <property type="evidence" value="ECO:0007669"/>
    <property type="project" value="TreeGrafter"/>
</dbReference>
<dbReference type="Pfam" id="PF17939">
    <property type="entry name" value="TetR_C_30"/>
    <property type="match status" value="1"/>
</dbReference>
<keyword evidence="3" id="KW-0804">Transcription</keyword>
<dbReference type="SUPFAM" id="SSF46689">
    <property type="entry name" value="Homeodomain-like"/>
    <property type="match status" value="1"/>
</dbReference>
<dbReference type="InterPro" id="IPR001647">
    <property type="entry name" value="HTH_TetR"/>
</dbReference>
<dbReference type="Gene3D" id="1.10.357.10">
    <property type="entry name" value="Tetracycline Repressor, domain 2"/>
    <property type="match status" value="1"/>
</dbReference>
<dbReference type="PROSITE" id="PS50977">
    <property type="entry name" value="HTH_TETR_2"/>
    <property type="match status" value="1"/>
</dbReference>
<accession>A0A167WNC0</accession>
<reference evidence="6 7" key="1">
    <citation type="journal article" date="2016" name="Gene">
        <title>PacBio SMRT assembly of a complex multi-replicon genome reveals chlorocatechol degradative operon in a region of genome plasticity.</title>
        <authorList>
            <person name="Ricker N."/>
            <person name="Shen S.Y."/>
            <person name="Goordial J."/>
            <person name="Jin S."/>
            <person name="Fulthorpe R.R."/>
        </authorList>
    </citation>
    <scope>NUCLEOTIDE SEQUENCE [LARGE SCALE GENOMIC DNA]</scope>
    <source>
        <strain evidence="6 7">OLGA172</strain>
        <plasmid evidence="7">polga1</plasmid>
    </source>
</reference>
<name>A0A167WNC0_9BURK</name>
<dbReference type="InterPro" id="IPR050109">
    <property type="entry name" value="HTH-type_TetR-like_transc_reg"/>
</dbReference>
<gene>
    <name evidence="6" type="ORF">AYM40_36265</name>
</gene>
<evidence type="ECO:0000256" key="1">
    <source>
        <dbReference type="ARBA" id="ARBA00023015"/>
    </source>
</evidence>
<keyword evidence="2 4" id="KW-0238">DNA-binding</keyword>
<dbReference type="InterPro" id="IPR036271">
    <property type="entry name" value="Tet_transcr_reg_TetR-rel_C_sf"/>
</dbReference>
<geneLocation type="plasmid" evidence="7">
    <name>polga1</name>
</geneLocation>
<dbReference type="PRINTS" id="PR00455">
    <property type="entry name" value="HTHTETR"/>
</dbReference>
<dbReference type="InterPro" id="IPR009057">
    <property type="entry name" value="Homeodomain-like_sf"/>
</dbReference>
<evidence type="ECO:0000256" key="4">
    <source>
        <dbReference type="PROSITE-ProRule" id="PRU00335"/>
    </source>
</evidence>
<dbReference type="Pfam" id="PF00440">
    <property type="entry name" value="TetR_N"/>
    <property type="match status" value="1"/>
</dbReference>
<sequence>MLDAAEELFANNGFHGTSMRDVAEASDARIALVTYHFGTKDLLFDKVVERRASVMAHRRIQALDAARLRTPEGPLPIKDLVEGYVWPFVERSADGGQGWKSYSRLVARLANSPDWAKIISKHYDAVARQYVVEFRKALPDVSEEDVHHGFSFMVGAMVALIAEPGRVEALSTGRFAASDLRHVYDRLVPFLVAGFHSLVDVGK</sequence>
<dbReference type="PANTHER" id="PTHR30055">
    <property type="entry name" value="HTH-TYPE TRANSCRIPTIONAL REGULATOR RUTR"/>
    <property type="match status" value="1"/>
</dbReference>
<evidence type="ECO:0000313" key="7">
    <source>
        <dbReference type="Proteomes" id="UP000076852"/>
    </source>
</evidence>
<organism evidence="6 7">
    <name type="scientific">Paraburkholderia phytofirmans OLGA172</name>
    <dbReference type="NCBI Taxonomy" id="1417228"/>
    <lineage>
        <taxon>Bacteria</taxon>
        <taxon>Pseudomonadati</taxon>
        <taxon>Pseudomonadota</taxon>
        <taxon>Betaproteobacteria</taxon>
        <taxon>Burkholderiales</taxon>
        <taxon>Burkholderiaceae</taxon>
        <taxon>Paraburkholderia</taxon>
    </lineage>
</organism>
<keyword evidence="7" id="KW-1185">Reference proteome</keyword>
<evidence type="ECO:0000313" key="6">
    <source>
        <dbReference type="EMBL" id="ANB77813.1"/>
    </source>
</evidence>
<dbReference type="GO" id="GO:0000976">
    <property type="term" value="F:transcription cis-regulatory region binding"/>
    <property type="evidence" value="ECO:0007669"/>
    <property type="project" value="TreeGrafter"/>
</dbReference>
<evidence type="ECO:0000256" key="3">
    <source>
        <dbReference type="ARBA" id="ARBA00023163"/>
    </source>
</evidence>